<dbReference type="GO" id="GO:0016020">
    <property type="term" value="C:membrane"/>
    <property type="evidence" value="ECO:0007669"/>
    <property type="project" value="UniProtKB-ARBA"/>
</dbReference>
<feature type="region of interest" description="Disordered" evidence="5">
    <location>
        <begin position="717"/>
        <end position="737"/>
    </location>
</feature>
<proteinExistence type="predicted"/>
<dbReference type="Proteomes" id="UP000019335">
    <property type="component" value="Chromosome 1"/>
</dbReference>
<feature type="transmembrane region" description="Helical" evidence="6">
    <location>
        <begin position="521"/>
        <end position="539"/>
    </location>
</feature>
<evidence type="ECO:0000256" key="6">
    <source>
        <dbReference type="SAM" id="Phobius"/>
    </source>
</evidence>
<organism evidence="7 8">
    <name type="scientific">Nannochloropsis gaditana</name>
    <dbReference type="NCBI Taxonomy" id="72520"/>
    <lineage>
        <taxon>Eukaryota</taxon>
        <taxon>Sar</taxon>
        <taxon>Stramenopiles</taxon>
        <taxon>Ochrophyta</taxon>
        <taxon>Eustigmatophyceae</taxon>
        <taxon>Eustigmatales</taxon>
        <taxon>Monodopsidaceae</taxon>
        <taxon>Nannochloropsis</taxon>
    </lineage>
</organism>
<feature type="transmembrane region" description="Helical" evidence="6">
    <location>
        <begin position="587"/>
        <end position="613"/>
    </location>
</feature>
<dbReference type="InterPro" id="IPR036259">
    <property type="entry name" value="MFS_trans_sf"/>
</dbReference>
<protein>
    <submittedName>
        <fullName evidence="7">Glycerol-3-phosphate transporter</fullName>
    </submittedName>
</protein>
<keyword evidence="2 6" id="KW-0812">Transmembrane</keyword>
<feature type="transmembrane region" description="Helical" evidence="6">
    <location>
        <begin position="216"/>
        <end position="236"/>
    </location>
</feature>
<reference evidence="7 8" key="1">
    <citation type="journal article" date="2014" name="Mol. Plant">
        <title>Chromosome Scale Genome Assembly and Transcriptome Profiling of Nannochloropsis gaditana in Nitrogen Depletion.</title>
        <authorList>
            <person name="Corteggiani Carpinelli E."/>
            <person name="Telatin A."/>
            <person name="Vitulo N."/>
            <person name="Forcato C."/>
            <person name="D'Angelo M."/>
            <person name="Schiavon R."/>
            <person name="Vezzi A."/>
            <person name="Giacometti G.M."/>
            <person name="Morosinotto T."/>
            <person name="Valle G."/>
        </authorList>
    </citation>
    <scope>NUCLEOTIDE SEQUENCE [LARGE SCALE GENOMIC DNA]</scope>
    <source>
        <strain evidence="7 8">B-31</strain>
    </source>
</reference>
<keyword evidence="3 6" id="KW-1133">Transmembrane helix</keyword>
<dbReference type="GO" id="GO:0061513">
    <property type="term" value="F:glucose 6-phosphate:phosphate antiporter activity"/>
    <property type="evidence" value="ECO:0007669"/>
    <property type="project" value="TreeGrafter"/>
</dbReference>
<dbReference type="PANTHER" id="PTHR43826">
    <property type="entry name" value="GLUCOSE-6-PHOSPHATE EXCHANGER SLC37A4"/>
    <property type="match status" value="1"/>
</dbReference>
<evidence type="ECO:0000256" key="1">
    <source>
        <dbReference type="ARBA" id="ARBA00004127"/>
    </source>
</evidence>
<feature type="transmembrane region" description="Helical" evidence="6">
    <location>
        <begin position="187"/>
        <end position="204"/>
    </location>
</feature>
<dbReference type="InterPro" id="IPR011701">
    <property type="entry name" value="MFS"/>
</dbReference>
<dbReference type="Pfam" id="PF07690">
    <property type="entry name" value="MFS_1"/>
    <property type="match status" value="1"/>
</dbReference>
<evidence type="ECO:0000313" key="7">
    <source>
        <dbReference type="EMBL" id="EWM30552.1"/>
    </source>
</evidence>
<evidence type="ECO:0000313" key="8">
    <source>
        <dbReference type="Proteomes" id="UP000019335"/>
    </source>
</evidence>
<evidence type="ECO:0000256" key="5">
    <source>
        <dbReference type="SAM" id="MobiDB-lite"/>
    </source>
</evidence>
<dbReference type="OrthoDB" id="44642at2759"/>
<dbReference type="PANTHER" id="PTHR43826:SF8">
    <property type="entry name" value="MAJOR FACILITATOR SUPERFAMILY (MFS) PROFILE DOMAIN-CONTAINING PROTEIN"/>
    <property type="match status" value="1"/>
</dbReference>
<gene>
    <name evidence="7" type="ORF">Naga_100033g12</name>
</gene>
<feature type="transmembrane region" description="Helical" evidence="6">
    <location>
        <begin position="307"/>
        <end position="327"/>
    </location>
</feature>
<evidence type="ECO:0000256" key="4">
    <source>
        <dbReference type="ARBA" id="ARBA00023136"/>
    </source>
</evidence>
<accession>W7TWW7</accession>
<comment type="caution">
    <text evidence="7">The sequence shown here is derived from an EMBL/GenBank/DDBJ whole genome shotgun (WGS) entry which is preliminary data.</text>
</comment>
<comment type="subcellular location">
    <subcellularLocation>
        <location evidence="1">Endomembrane system</location>
        <topology evidence="1">Multi-pass membrane protein</topology>
    </subcellularLocation>
</comment>
<dbReference type="SUPFAM" id="SSF103473">
    <property type="entry name" value="MFS general substrate transporter"/>
    <property type="match status" value="1"/>
</dbReference>
<feature type="transmembrane region" description="Helical" evidence="6">
    <location>
        <begin position="151"/>
        <end position="175"/>
    </location>
</feature>
<sequence length="737" mass="80072">MVRLEKERIPVHPLVITRIQSSEADPTFDKIFLDKLCMHPAHLSVWYSFSYQKLSPWNFLPIRADKFRMTVNKHRPGRASLSTAFAKISKMKLEADYHGCCVDENITSMEALKITFAMPFYVRKHVPPGSIAASGGFFEGSLSHQQIRLLLGLYAGYCSMMFSRAAMDVAIPLILQDEATGIDPRDIGTLLTLCSFFYLFGKISMGYSVDQVGPRLVFLGLASFASAGLTCLISFSHTAARMTFLMCALCVAQSSGWAAITSMISLWLQPSQYAMAFGILSTSSRMGDLASKVALGRAVASGWDWRSLFILAAALQLFVAFLNLFLLPKATSIASFASAAPSMSFLSTTSSLIAEDKKQTLCASPQQRRPSTLGFHGAGYIPDREEQLVLLDTSASSPPRSLSTYVSASLSQIWAIARTPRFRSMALAIAALHIVMEFDKYIPLYLHRSLGLSPGLAAQGAALYPLSQLLALGLAGVAYDRLKPRGRLLTVGALCLGVAGFFALQVLLLLTPSALLPRQNIFLLLIFCAGFCVAVPYYLPPSIYLAEVGGKGKCGTLSGVLDASGGVTSMGFHYGVGYLVARDRWGLLLGVVSVCALVGFRAMTTFHEVSLALDGSRAPRQKKNDLLPETLPTLPTARTTTSYMSRTNKIGGNESKANVGASHLYNHQPPLQYPLKGPIQASVLSRLPLIGHLIPRARGMSWMSMKEGKPAVGAMMNRKKERKDSNDGNYQKHLAAV</sequence>
<dbReference type="GO" id="GO:0012505">
    <property type="term" value="C:endomembrane system"/>
    <property type="evidence" value="ECO:0007669"/>
    <property type="project" value="UniProtKB-SubCell"/>
</dbReference>
<evidence type="ECO:0000256" key="2">
    <source>
        <dbReference type="ARBA" id="ARBA00022692"/>
    </source>
</evidence>
<feature type="transmembrane region" description="Helical" evidence="6">
    <location>
        <begin position="560"/>
        <end position="581"/>
    </location>
</feature>
<dbReference type="EMBL" id="AZIL01000030">
    <property type="protein sequence ID" value="EWM30552.1"/>
    <property type="molecule type" value="Genomic_DNA"/>
</dbReference>
<dbReference type="AlphaFoldDB" id="W7TWW7"/>
<dbReference type="GO" id="GO:0035435">
    <property type="term" value="P:phosphate ion transmembrane transport"/>
    <property type="evidence" value="ECO:0007669"/>
    <property type="project" value="TreeGrafter"/>
</dbReference>
<keyword evidence="8" id="KW-1185">Reference proteome</keyword>
<dbReference type="InterPro" id="IPR051337">
    <property type="entry name" value="OPA_Antiporter"/>
</dbReference>
<name>W7TWW7_9STRA</name>
<feature type="transmembrane region" description="Helical" evidence="6">
    <location>
        <begin position="491"/>
        <end position="515"/>
    </location>
</feature>
<dbReference type="Gene3D" id="1.20.1250.20">
    <property type="entry name" value="MFS general substrate transporter like domains"/>
    <property type="match status" value="2"/>
</dbReference>
<keyword evidence="4 6" id="KW-0472">Membrane</keyword>
<evidence type="ECO:0000256" key="3">
    <source>
        <dbReference type="ARBA" id="ARBA00022989"/>
    </source>
</evidence>
<feature type="transmembrane region" description="Helical" evidence="6">
    <location>
        <begin position="462"/>
        <end position="479"/>
    </location>
</feature>